<keyword evidence="3" id="KW-1185">Reference proteome</keyword>
<sequence length="243" mass="26221">MPVSPSNAGHMFFPRVERLVTVLGAPAVNGAIWTAWWFAVAPEGGWWLAGGGDGGGGWTSFRAVWVPVAHWWVYMLVRRKYVGLVAWEAEAAVAEADEVGPRAWPVSRATLASIRSYVVAALPFVVYHALVKPAAPAAAMGLDVAAGGPSLLRAAIAVGMANWLYWIWLSFLNFSNRAVAWVERERRGVVFSVWDKEIKHMNCISVHLAAKLCYVVGSKGATTGDFKAEPGAGVLDVLNCGQM</sequence>
<evidence type="ECO:0000313" key="2">
    <source>
        <dbReference type="EMBL" id="RKO83011.1"/>
    </source>
</evidence>
<name>A0A4P9VTY5_9FUNG</name>
<feature type="transmembrane region" description="Helical" evidence="1">
    <location>
        <begin position="20"/>
        <end position="39"/>
    </location>
</feature>
<feature type="transmembrane region" description="Helical" evidence="1">
    <location>
        <begin position="112"/>
        <end position="131"/>
    </location>
</feature>
<dbReference type="EMBL" id="ML001779">
    <property type="protein sequence ID" value="RKO83011.1"/>
    <property type="molecule type" value="Genomic_DNA"/>
</dbReference>
<evidence type="ECO:0000256" key="1">
    <source>
        <dbReference type="SAM" id="Phobius"/>
    </source>
</evidence>
<dbReference type="AlphaFoldDB" id="A0A4P9VTY5"/>
<keyword evidence="1" id="KW-1133">Transmembrane helix</keyword>
<gene>
    <name evidence="2" type="ORF">BDK51DRAFT_36541</name>
</gene>
<dbReference type="OrthoDB" id="2106819at2759"/>
<feature type="transmembrane region" description="Helical" evidence="1">
    <location>
        <begin position="151"/>
        <end position="174"/>
    </location>
</feature>
<organism evidence="2 3">
    <name type="scientific">Blyttiomyces helicus</name>
    <dbReference type="NCBI Taxonomy" id="388810"/>
    <lineage>
        <taxon>Eukaryota</taxon>
        <taxon>Fungi</taxon>
        <taxon>Fungi incertae sedis</taxon>
        <taxon>Chytridiomycota</taxon>
        <taxon>Chytridiomycota incertae sedis</taxon>
        <taxon>Chytridiomycetes</taxon>
        <taxon>Chytridiomycetes incertae sedis</taxon>
        <taxon>Blyttiomyces</taxon>
    </lineage>
</organism>
<keyword evidence="1" id="KW-0472">Membrane</keyword>
<dbReference type="Proteomes" id="UP000269721">
    <property type="component" value="Unassembled WGS sequence"/>
</dbReference>
<accession>A0A4P9VTY5</accession>
<keyword evidence="1" id="KW-0812">Transmembrane</keyword>
<proteinExistence type="predicted"/>
<protein>
    <submittedName>
        <fullName evidence="2">Uncharacterized protein</fullName>
    </submittedName>
</protein>
<feature type="transmembrane region" description="Helical" evidence="1">
    <location>
        <begin position="59"/>
        <end position="77"/>
    </location>
</feature>
<evidence type="ECO:0000313" key="3">
    <source>
        <dbReference type="Proteomes" id="UP000269721"/>
    </source>
</evidence>
<reference evidence="3" key="1">
    <citation type="journal article" date="2018" name="Nat. Microbiol.">
        <title>Leveraging single-cell genomics to expand the fungal tree of life.</title>
        <authorList>
            <person name="Ahrendt S.R."/>
            <person name="Quandt C.A."/>
            <person name="Ciobanu D."/>
            <person name="Clum A."/>
            <person name="Salamov A."/>
            <person name="Andreopoulos B."/>
            <person name="Cheng J.F."/>
            <person name="Woyke T."/>
            <person name="Pelin A."/>
            <person name="Henrissat B."/>
            <person name="Reynolds N.K."/>
            <person name="Benny G.L."/>
            <person name="Smith M.E."/>
            <person name="James T.Y."/>
            <person name="Grigoriev I.V."/>
        </authorList>
    </citation>
    <scope>NUCLEOTIDE SEQUENCE [LARGE SCALE GENOMIC DNA]</scope>
</reference>